<dbReference type="Proteomes" id="UP000176413">
    <property type="component" value="Unassembled WGS sequence"/>
</dbReference>
<dbReference type="AlphaFoldDB" id="A0A1F6M9Y9"/>
<reference evidence="1 2" key="1">
    <citation type="journal article" date="2016" name="Nat. Commun.">
        <title>Thousands of microbial genomes shed light on interconnected biogeochemical processes in an aquifer system.</title>
        <authorList>
            <person name="Anantharaman K."/>
            <person name="Brown C.T."/>
            <person name="Hug L.A."/>
            <person name="Sharon I."/>
            <person name="Castelle C.J."/>
            <person name="Probst A.J."/>
            <person name="Thomas B.C."/>
            <person name="Singh A."/>
            <person name="Wilkins M.J."/>
            <person name="Karaoz U."/>
            <person name="Brodie E.L."/>
            <person name="Williams K.H."/>
            <person name="Hubbard S.S."/>
            <person name="Banfield J.F."/>
        </authorList>
    </citation>
    <scope>NUCLEOTIDE SEQUENCE [LARGE SCALE GENOMIC DNA]</scope>
</reference>
<protein>
    <recommendedName>
        <fullName evidence="3">Nucleoid-associated protein</fullName>
    </recommendedName>
</protein>
<dbReference type="Gene3D" id="3.30.1310.10">
    <property type="entry name" value="Nucleoid-associated protein YbaB-like domain"/>
    <property type="match status" value="1"/>
</dbReference>
<comment type="caution">
    <text evidence="1">The sequence shown here is derived from an EMBL/GenBank/DDBJ whole genome shotgun (WGS) entry which is preliminary data.</text>
</comment>
<dbReference type="InterPro" id="IPR004401">
    <property type="entry name" value="YbaB/EbfC"/>
</dbReference>
<evidence type="ECO:0000313" key="1">
    <source>
        <dbReference type="EMBL" id="OGH68447.1"/>
    </source>
</evidence>
<sequence length="100" mass="10944">MFSKLKQFKDLRDQGKKLQEAVSGESVVTRALGDKVVLTMDGNMRISGLAIDPEVLTPDKKQKLETAIRDAHDEALKKMQRIITGKMQDMGGFPGLGGGK</sequence>
<proteinExistence type="predicted"/>
<evidence type="ECO:0000313" key="2">
    <source>
        <dbReference type="Proteomes" id="UP000176413"/>
    </source>
</evidence>
<dbReference type="EMBL" id="MFQA01000042">
    <property type="protein sequence ID" value="OGH68447.1"/>
    <property type="molecule type" value="Genomic_DNA"/>
</dbReference>
<dbReference type="SUPFAM" id="SSF82607">
    <property type="entry name" value="YbaB-like"/>
    <property type="match status" value="1"/>
</dbReference>
<gene>
    <name evidence="1" type="ORF">A3D53_03450</name>
</gene>
<dbReference type="InterPro" id="IPR036894">
    <property type="entry name" value="YbaB-like_sf"/>
</dbReference>
<dbReference type="GO" id="GO:0003677">
    <property type="term" value="F:DNA binding"/>
    <property type="evidence" value="ECO:0007669"/>
    <property type="project" value="InterPro"/>
</dbReference>
<dbReference type="Pfam" id="PF02575">
    <property type="entry name" value="YbaB_DNA_bd"/>
    <property type="match status" value="1"/>
</dbReference>
<organism evidence="1 2">
    <name type="scientific">Candidatus Magasanikbacteria bacterium RIFCSPHIGHO2_02_FULL_45_10</name>
    <dbReference type="NCBI Taxonomy" id="1798679"/>
    <lineage>
        <taxon>Bacteria</taxon>
        <taxon>Candidatus Magasanikiibacteriota</taxon>
    </lineage>
</organism>
<accession>A0A1F6M9Y9</accession>
<evidence type="ECO:0008006" key="3">
    <source>
        <dbReference type="Google" id="ProtNLM"/>
    </source>
</evidence>
<name>A0A1F6M9Y9_9BACT</name>